<dbReference type="PRINTS" id="PR01043">
    <property type="entry name" value="TRNASYNTHGLY"/>
</dbReference>
<keyword evidence="5" id="KW-0963">Cytoplasm</keyword>
<comment type="catalytic activity">
    <reaction evidence="13">
        <text>2 ATP + H(+) = P(1),P(4)-bis(5'-adenosyl) tetraphosphate + diphosphate</text>
        <dbReference type="Rhea" id="RHEA:34935"/>
        <dbReference type="ChEBI" id="CHEBI:15378"/>
        <dbReference type="ChEBI" id="CHEBI:30616"/>
        <dbReference type="ChEBI" id="CHEBI:33019"/>
        <dbReference type="ChEBI" id="CHEBI:58141"/>
    </reaction>
</comment>
<dbReference type="EC" id="6.1.1.14" evidence="4"/>
<evidence type="ECO:0000256" key="8">
    <source>
        <dbReference type="ARBA" id="ARBA00022741"/>
    </source>
</evidence>
<comment type="similarity">
    <text evidence="2">Belongs to the class-II aminoacyl-tRNA synthetase family.</text>
</comment>
<dbReference type="InterPro" id="IPR002314">
    <property type="entry name" value="aa-tRNA-synt_IIb"/>
</dbReference>
<protein>
    <recommendedName>
        <fullName evidence="4">glycine--tRNA ligase</fullName>
        <ecNumber evidence="4">6.1.1.14</ecNumber>
    </recommendedName>
    <alternativeName>
        <fullName evidence="12">Diadenosine tetraphosphate synthetase</fullName>
    </alternativeName>
</protein>
<dbReference type="Gene3D" id="3.30.720.200">
    <property type="match status" value="1"/>
</dbReference>
<dbReference type="Pfam" id="PF03129">
    <property type="entry name" value="HGTP_anticodon"/>
    <property type="match status" value="1"/>
</dbReference>
<accession>A0AAD4M5I5</accession>
<dbReference type="InterPro" id="IPR004154">
    <property type="entry name" value="Anticodon-bd"/>
</dbReference>
<reference evidence="15" key="1">
    <citation type="journal article" date="2022" name="New Phytol.">
        <title>Evolutionary transition to the ectomycorrhizal habit in the genomes of a hyperdiverse lineage of mushroom-forming fungi.</title>
        <authorList>
            <person name="Looney B."/>
            <person name="Miyauchi S."/>
            <person name="Morin E."/>
            <person name="Drula E."/>
            <person name="Courty P.E."/>
            <person name="Kohler A."/>
            <person name="Kuo A."/>
            <person name="LaButti K."/>
            <person name="Pangilinan J."/>
            <person name="Lipzen A."/>
            <person name="Riley R."/>
            <person name="Andreopoulos W."/>
            <person name="He G."/>
            <person name="Johnson J."/>
            <person name="Nolan M."/>
            <person name="Tritt A."/>
            <person name="Barry K.W."/>
            <person name="Grigoriev I.V."/>
            <person name="Nagy L.G."/>
            <person name="Hibbett D."/>
            <person name="Henrissat B."/>
            <person name="Matheny P.B."/>
            <person name="Labbe J."/>
            <person name="Martin F.M."/>
        </authorList>
    </citation>
    <scope>NUCLEOTIDE SEQUENCE</scope>
    <source>
        <strain evidence="15">BPL690</strain>
    </source>
</reference>
<keyword evidence="6" id="KW-0436">Ligase</keyword>
<evidence type="ECO:0000256" key="3">
    <source>
        <dbReference type="ARBA" id="ARBA00011738"/>
    </source>
</evidence>
<dbReference type="Gene3D" id="3.30.40.230">
    <property type="match status" value="1"/>
</dbReference>
<evidence type="ECO:0000256" key="6">
    <source>
        <dbReference type="ARBA" id="ARBA00022598"/>
    </source>
</evidence>
<dbReference type="NCBIfam" id="NF003211">
    <property type="entry name" value="PRK04173.1"/>
    <property type="match status" value="1"/>
</dbReference>
<dbReference type="Pfam" id="PF00587">
    <property type="entry name" value="tRNA-synt_2b"/>
    <property type="match status" value="1"/>
</dbReference>
<sequence length="668" mass="75063">MLRLRTSCRSRYLQLLRLSVPSPKFKADMAIIPVNKTAHPFDKTRFEALLNRRFFYAPAFEIYGGVAGLYDYGPPGSSLQANIIAEWRKHFIVEEHMLEIDSTIMTPAPVFETSGHVARFADWMVKDDQTGDVLRADHLVKGVLEARLVGDKEARGLAAQPQKEDEKKRKKKVVKTAGVQLSDDAVKEYEVILAQLDNYSGPEIGELCRKYDIRNPDTGNKVTEPQHSTSCQHPETAQGHFLNFSRLLEFNNGRVPFASAQIGRSFRNEISPRAGLLRVREFTMAEIEHYVDPEDKRHERFDEVSDIVLDLLDRDVQASGSTQVKKISVGDAVATGIIANETLGYFVARIHQFLVKIGIDPARLRFRQHMANEMAHYATDCWDAEIQNSYGWTECVGCADRAAYDLTVHSKKTGHPLVVRQALKEPIVTERLVAELNKKVLGKTFGKDAGAIQKVFLELDEPRLLEIQRELAQGSAIVATPDGRKLSLTPEIVTIERKTFKQSIREFTPNVIEPSFGLGRILYVLLEHNFWAREQDIERGVLSLPPIIAPTKVLIVPLSAKEEFDPLVQEVSSKLRKAGIFARVDDSNTSIGKRYARNDELGTPFGVTLDFASIQNRTMTLRERDTTGQLIGDIDQVISVLVDLVNDSADWVEACRRLPAYDGVQAVD</sequence>
<dbReference type="EMBL" id="WTXG01000018">
    <property type="protein sequence ID" value="KAI0300547.1"/>
    <property type="molecule type" value="Genomic_DNA"/>
</dbReference>
<evidence type="ECO:0000256" key="11">
    <source>
        <dbReference type="ARBA" id="ARBA00023146"/>
    </source>
</evidence>
<evidence type="ECO:0000256" key="7">
    <source>
        <dbReference type="ARBA" id="ARBA00022679"/>
    </source>
</evidence>
<dbReference type="GO" id="GO:0070150">
    <property type="term" value="P:mitochondrial glycyl-tRNA aminoacylation"/>
    <property type="evidence" value="ECO:0007669"/>
    <property type="project" value="TreeGrafter"/>
</dbReference>
<gene>
    <name evidence="15" type="ORF">B0F90DRAFT_1723837</name>
</gene>
<comment type="subunit">
    <text evidence="3">Homodimer.</text>
</comment>
<evidence type="ECO:0000256" key="5">
    <source>
        <dbReference type="ARBA" id="ARBA00022490"/>
    </source>
</evidence>
<evidence type="ECO:0000256" key="9">
    <source>
        <dbReference type="ARBA" id="ARBA00022840"/>
    </source>
</evidence>
<keyword evidence="16" id="KW-1185">Reference proteome</keyword>
<dbReference type="GO" id="GO:0004820">
    <property type="term" value="F:glycine-tRNA ligase activity"/>
    <property type="evidence" value="ECO:0007669"/>
    <property type="project" value="UniProtKB-EC"/>
</dbReference>
<keyword evidence="8" id="KW-0547">Nucleotide-binding</keyword>
<dbReference type="GO" id="GO:0016740">
    <property type="term" value="F:transferase activity"/>
    <property type="evidence" value="ECO:0007669"/>
    <property type="project" value="UniProtKB-KW"/>
</dbReference>
<dbReference type="InterPro" id="IPR027031">
    <property type="entry name" value="Gly-tRNA_synthase/POLG2"/>
</dbReference>
<dbReference type="GO" id="GO:0005524">
    <property type="term" value="F:ATP binding"/>
    <property type="evidence" value="ECO:0007669"/>
    <property type="project" value="UniProtKB-KW"/>
</dbReference>
<dbReference type="PROSITE" id="PS50862">
    <property type="entry name" value="AA_TRNA_LIGASE_II"/>
    <property type="match status" value="1"/>
</dbReference>
<evidence type="ECO:0000313" key="16">
    <source>
        <dbReference type="Proteomes" id="UP001203297"/>
    </source>
</evidence>
<dbReference type="InterPro" id="IPR006195">
    <property type="entry name" value="aa-tRNA-synth_II"/>
</dbReference>
<evidence type="ECO:0000256" key="13">
    <source>
        <dbReference type="ARBA" id="ARBA00051967"/>
    </source>
</evidence>
<dbReference type="AlphaFoldDB" id="A0AAD4M5I5"/>
<dbReference type="CDD" id="cd00774">
    <property type="entry name" value="GlyRS-like_core"/>
    <property type="match status" value="1"/>
</dbReference>
<feature type="domain" description="Aminoacyl-transfer RNA synthetases class-II family profile" evidence="14">
    <location>
        <begin position="256"/>
        <end position="557"/>
    </location>
</feature>
<evidence type="ECO:0000256" key="1">
    <source>
        <dbReference type="ARBA" id="ARBA00004496"/>
    </source>
</evidence>
<dbReference type="InterPro" id="IPR002315">
    <property type="entry name" value="tRNA-synt_gly"/>
</dbReference>
<dbReference type="Gene3D" id="3.30.930.10">
    <property type="entry name" value="Bira Bifunctional Protein, Domain 2"/>
    <property type="match status" value="1"/>
</dbReference>
<dbReference type="FunFam" id="3.30.930.10:FF:000010">
    <property type="entry name" value="Glycyl-tRNA synthetase 1"/>
    <property type="match status" value="1"/>
</dbReference>
<evidence type="ECO:0000256" key="12">
    <source>
        <dbReference type="ARBA" id="ARBA00030057"/>
    </source>
</evidence>
<dbReference type="SUPFAM" id="SSF55681">
    <property type="entry name" value="Class II aaRS and biotin synthetases"/>
    <property type="match status" value="1"/>
</dbReference>
<evidence type="ECO:0000256" key="2">
    <source>
        <dbReference type="ARBA" id="ARBA00008226"/>
    </source>
</evidence>
<dbReference type="InterPro" id="IPR036621">
    <property type="entry name" value="Anticodon-bd_dom_sf"/>
</dbReference>
<evidence type="ECO:0000259" key="14">
    <source>
        <dbReference type="PROSITE" id="PS50862"/>
    </source>
</evidence>
<keyword evidence="9" id="KW-0067">ATP-binding</keyword>
<comment type="subcellular location">
    <subcellularLocation>
        <location evidence="1">Cytoplasm</location>
    </subcellularLocation>
</comment>
<dbReference type="FunFam" id="3.30.930.10:FF:000158">
    <property type="entry name" value="Glycyl-tRNA synthetase"/>
    <property type="match status" value="1"/>
</dbReference>
<evidence type="ECO:0000256" key="4">
    <source>
        <dbReference type="ARBA" id="ARBA00012829"/>
    </source>
</evidence>
<dbReference type="FunFam" id="3.30.720.200:FF:000001">
    <property type="entry name" value="Glycine--tRNA ligase 2"/>
    <property type="match status" value="1"/>
</dbReference>
<dbReference type="PANTHER" id="PTHR10745">
    <property type="entry name" value="GLYCYL-TRNA SYNTHETASE/DNA POLYMERASE SUBUNIT GAMMA-2"/>
    <property type="match status" value="1"/>
</dbReference>
<keyword evidence="7" id="KW-0808">Transferase</keyword>
<dbReference type="NCBIfam" id="TIGR00389">
    <property type="entry name" value="glyS_dimeric"/>
    <property type="match status" value="1"/>
</dbReference>
<dbReference type="Gene3D" id="3.40.50.800">
    <property type="entry name" value="Anticodon-binding domain"/>
    <property type="match status" value="1"/>
</dbReference>
<keyword evidence="10" id="KW-0648">Protein biosynthesis</keyword>
<dbReference type="SUPFAM" id="SSF52954">
    <property type="entry name" value="Class II aaRS ABD-related"/>
    <property type="match status" value="1"/>
</dbReference>
<dbReference type="GO" id="GO:0005739">
    <property type="term" value="C:mitochondrion"/>
    <property type="evidence" value="ECO:0007669"/>
    <property type="project" value="TreeGrafter"/>
</dbReference>
<evidence type="ECO:0000313" key="15">
    <source>
        <dbReference type="EMBL" id="KAI0300547.1"/>
    </source>
</evidence>
<dbReference type="FunFam" id="3.40.50.800:FF:000004">
    <property type="entry name" value="Glycine--tRNA ligase 2"/>
    <property type="match status" value="1"/>
</dbReference>
<keyword evidence="11" id="KW-0030">Aminoacyl-tRNA synthetase</keyword>
<organism evidence="15 16">
    <name type="scientific">Multifurca ochricompacta</name>
    <dbReference type="NCBI Taxonomy" id="376703"/>
    <lineage>
        <taxon>Eukaryota</taxon>
        <taxon>Fungi</taxon>
        <taxon>Dikarya</taxon>
        <taxon>Basidiomycota</taxon>
        <taxon>Agaricomycotina</taxon>
        <taxon>Agaricomycetes</taxon>
        <taxon>Russulales</taxon>
        <taxon>Russulaceae</taxon>
        <taxon>Multifurca</taxon>
    </lineage>
</organism>
<comment type="caution">
    <text evidence="15">The sequence shown here is derived from an EMBL/GenBank/DDBJ whole genome shotgun (WGS) entry which is preliminary data.</text>
</comment>
<name>A0AAD4M5I5_9AGAM</name>
<dbReference type="Proteomes" id="UP001203297">
    <property type="component" value="Unassembled WGS sequence"/>
</dbReference>
<dbReference type="InterPro" id="IPR033731">
    <property type="entry name" value="GlyRS-like_core"/>
</dbReference>
<evidence type="ECO:0000256" key="10">
    <source>
        <dbReference type="ARBA" id="ARBA00022917"/>
    </source>
</evidence>
<proteinExistence type="inferred from homology"/>
<dbReference type="InterPro" id="IPR045864">
    <property type="entry name" value="aa-tRNA-synth_II/BPL/LPL"/>
</dbReference>
<dbReference type="PANTHER" id="PTHR10745:SF0">
    <property type="entry name" value="GLYCINE--TRNA LIGASE"/>
    <property type="match status" value="1"/>
</dbReference>